<name>W9J6C8_FUSOX</name>
<sequence>MPLSTCDTLSIFPLCLVRVTLQPEVWMLTSRTRAKEPLQEPEIVQSEKESLEDGSESLDSLAQSWPLEVPGSELTYDNFDDFIRLTERQLFQADPQSNNSSANSFSGGFVSRELDMLCVQGRISPRGTLDALDQSFWCRILAVYEEEVGMMYPFLDIDQLSHEIIDGKTRPGFDCPPSSSLYGKGVGTIAFFVLAIVSSFEGSKAVEMASPVVEEAFV</sequence>
<dbReference type="HOGENOM" id="CLU_1266931_0_0_1"/>
<accession>W9J6C8</accession>
<evidence type="ECO:0000313" key="1">
    <source>
        <dbReference type="EMBL" id="EWZ02829.1"/>
    </source>
</evidence>
<gene>
    <name evidence="1" type="ORF">FOYG_02051</name>
</gene>
<reference evidence="1 2" key="1">
    <citation type="submission" date="2011-06" db="EMBL/GenBank/DDBJ databases">
        <title>The Genome Sequence of Fusarium oxysporum FOSC 3-a.</title>
        <authorList>
            <consortium name="The Broad Institute Genome Sequencing Platform"/>
            <person name="Ma L.-J."/>
            <person name="Gale L.R."/>
            <person name="Schwartz D.C."/>
            <person name="Zhou S."/>
            <person name="Corby-Kistler H."/>
            <person name="Young S.K."/>
            <person name="Zeng Q."/>
            <person name="Gargeya S."/>
            <person name="Fitzgerald M."/>
            <person name="Haas B."/>
            <person name="Abouelleil A."/>
            <person name="Alvarado L."/>
            <person name="Arachchi H.M."/>
            <person name="Berlin A."/>
            <person name="Brown A."/>
            <person name="Chapman S.B."/>
            <person name="Chen Z."/>
            <person name="Dunbar C."/>
            <person name="Freedman E."/>
            <person name="Gearin G."/>
            <person name="Gellesch M."/>
            <person name="Goldberg J."/>
            <person name="Griggs A."/>
            <person name="Gujja S."/>
            <person name="Heiman D."/>
            <person name="Howarth C."/>
            <person name="Larson L."/>
            <person name="Lui A."/>
            <person name="MacDonald P.J.P."/>
            <person name="Mehta T."/>
            <person name="Montmayeur A."/>
            <person name="Murphy C."/>
            <person name="Neiman D."/>
            <person name="Pearson M."/>
            <person name="Priest M."/>
            <person name="Roberts A."/>
            <person name="Saif S."/>
            <person name="Shea T."/>
            <person name="Shenoy N."/>
            <person name="Sisk P."/>
            <person name="Stolte C."/>
            <person name="Sykes S."/>
            <person name="Wortman J."/>
            <person name="Nusbaum C."/>
            <person name="Birren B."/>
        </authorList>
    </citation>
    <scope>NUCLEOTIDE SEQUENCE [LARGE SCALE GENOMIC DNA]</scope>
    <source>
        <strain evidence="2">FOSC 3-a</strain>
    </source>
</reference>
<dbReference type="OrthoDB" id="39175at2759"/>
<organism evidence="1 2">
    <name type="scientific">Fusarium oxysporum NRRL 32931</name>
    <dbReference type="NCBI Taxonomy" id="660029"/>
    <lineage>
        <taxon>Eukaryota</taxon>
        <taxon>Fungi</taxon>
        <taxon>Dikarya</taxon>
        <taxon>Ascomycota</taxon>
        <taxon>Pezizomycotina</taxon>
        <taxon>Sordariomycetes</taxon>
        <taxon>Hypocreomycetidae</taxon>
        <taxon>Hypocreales</taxon>
        <taxon>Nectriaceae</taxon>
        <taxon>Fusarium</taxon>
        <taxon>Fusarium oxysporum species complex</taxon>
    </lineage>
</organism>
<dbReference type="AlphaFoldDB" id="W9J6C8"/>
<dbReference type="Proteomes" id="UP000030753">
    <property type="component" value="Unassembled WGS sequence"/>
</dbReference>
<dbReference type="EMBL" id="JH717839">
    <property type="protein sequence ID" value="EWZ02829.1"/>
    <property type="molecule type" value="Genomic_DNA"/>
</dbReference>
<proteinExistence type="predicted"/>
<evidence type="ECO:0000313" key="2">
    <source>
        <dbReference type="Proteomes" id="UP000030753"/>
    </source>
</evidence>
<protein>
    <submittedName>
        <fullName evidence="1">Uncharacterized protein</fullName>
    </submittedName>
</protein>